<feature type="non-terminal residue" evidence="2">
    <location>
        <position position="1"/>
    </location>
</feature>
<dbReference type="AlphaFoldDB" id="A0A1G2I7D3"/>
<comment type="caution">
    <text evidence="2">The sequence shown here is derived from an EMBL/GenBank/DDBJ whole genome shotgun (WGS) entry which is preliminary data.</text>
</comment>
<feature type="domain" description="Glutaredoxin" evidence="1">
    <location>
        <begin position="2"/>
        <end position="37"/>
    </location>
</feature>
<dbReference type="InterPro" id="IPR002109">
    <property type="entry name" value="Glutaredoxin"/>
</dbReference>
<dbReference type="EMBL" id="MHOV01000006">
    <property type="protein sequence ID" value="OGZ70629.1"/>
    <property type="molecule type" value="Genomic_DNA"/>
</dbReference>
<dbReference type="CDD" id="cd02976">
    <property type="entry name" value="NrdH"/>
    <property type="match status" value="1"/>
</dbReference>
<reference evidence="2 3" key="1">
    <citation type="journal article" date="2016" name="Nat. Commun.">
        <title>Thousands of microbial genomes shed light on interconnected biogeochemical processes in an aquifer system.</title>
        <authorList>
            <person name="Anantharaman K."/>
            <person name="Brown C.T."/>
            <person name="Hug L.A."/>
            <person name="Sharon I."/>
            <person name="Castelle C.J."/>
            <person name="Probst A.J."/>
            <person name="Thomas B.C."/>
            <person name="Singh A."/>
            <person name="Wilkins M.J."/>
            <person name="Karaoz U."/>
            <person name="Brodie E.L."/>
            <person name="Williams K.H."/>
            <person name="Hubbard S.S."/>
            <person name="Banfield J.F."/>
        </authorList>
    </citation>
    <scope>NUCLEOTIDE SEQUENCE [LARGE SCALE GENOMIC DNA]</scope>
</reference>
<evidence type="ECO:0000313" key="2">
    <source>
        <dbReference type="EMBL" id="OGZ70629.1"/>
    </source>
</evidence>
<evidence type="ECO:0000313" key="3">
    <source>
        <dbReference type="Proteomes" id="UP000179214"/>
    </source>
</evidence>
<dbReference type="InterPro" id="IPR036249">
    <property type="entry name" value="Thioredoxin-like_sf"/>
</dbReference>
<dbReference type="Proteomes" id="UP000179214">
    <property type="component" value="Unassembled WGS sequence"/>
</dbReference>
<sequence length="52" mass="5822">LPFQEIDVSQNEHELEKMVAISGQMGVPVVEIDGNVVVGFDKQRIDEILNLK</sequence>
<organism evidence="2 3">
    <name type="scientific">Candidatus Staskawiczbacteria bacterium RIFCSPHIGHO2_12_FULL_38_11</name>
    <dbReference type="NCBI Taxonomy" id="1802209"/>
    <lineage>
        <taxon>Bacteria</taxon>
        <taxon>Candidatus Staskawicziibacteriota</taxon>
    </lineage>
</organism>
<accession>A0A1G2I7D3</accession>
<name>A0A1G2I7D3_9BACT</name>
<protein>
    <submittedName>
        <fullName evidence="2">NrdH-redoxin</fullName>
    </submittedName>
</protein>
<dbReference type="Pfam" id="PF00462">
    <property type="entry name" value="Glutaredoxin"/>
    <property type="match status" value="1"/>
</dbReference>
<dbReference type="SUPFAM" id="SSF52833">
    <property type="entry name" value="Thioredoxin-like"/>
    <property type="match status" value="1"/>
</dbReference>
<gene>
    <name evidence="2" type="ORF">A3F47_01395</name>
</gene>
<evidence type="ECO:0000259" key="1">
    <source>
        <dbReference type="Pfam" id="PF00462"/>
    </source>
</evidence>
<dbReference type="Gene3D" id="3.40.30.10">
    <property type="entry name" value="Glutaredoxin"/>
    <property type="match status" value="1"/>
</dbReference>
<proteinExistence type="predicted"/>